<keyword evidence="2" id="KW-0808">Transferase</keyword>
<protein>
    <submittedName>
        <fullName evidence="6">Spo0B domain-containing protein</fullName>
    </submittedName>
</protein>
<dbReference type="SUPFAM" id="SSF55890">
    <property type="entry name" value="Sporulation response regulatory protein Spo0B"/>
    <property type="match status" value="1"/>
</dbReference>
<dbReference type="InterPro" id="IPR016120">
    <property type="entry name" value="Sig_transdc_His_kin_SpoOB"/>
</dbReference>
<evidence type="ECO:0000256" key="4">
    <source>
        <dbReference type="SAM" id="Phobius"/>
    </source>
</evidence>
<reference evidence="7" key="1">
    <citation type="journal article" date="2019" name="Int. J. Syst. Evol. Microbiol.">
        <title>The Global Catalogue of Microorganisms (GCM) 10K type strain sequencing project: providing services to taxonomists for standard genome sequencing and annotation.</title>
        <authorList>
            <consortium name="The Broad Institute Genomics Platform"/>
            <consortium name="The Broad Institute Genome Sequencing Center for Infectious Disease"/>
            <person name="Wu L."/>
            <person name="Ma J."/>
        </authorList>
    </citation>
    <scope>NUCLEOTIDE SEQUENCE [LARGE SCALE GENOMIC DNA]</scope>
    <source>
        <strain evidence="7">CGMCC 1.18578</strain>
    </source>
</reference>
<comment type="caution">
    <text evidence="6">The sequence shown here is derived from an EMBL/GenBank/DDBJ whole genome shotgun (WGS) entry which is preliminary data.</text>
</comment>
<evidence type="ECO:0000256" key="3">
    <source>
        <dbReference type="ARBA" id="ARBA00022777"/>
    </source>
</evidence>
<feature type="transmembrane region" description="Helical" evidence="4">
    <location>
        <begin position="7"/>
        <end position="25"/>
    </location>
</feature>
<dbReference type="Pfam" id="PF14689">
    <property type="entry name" value="SPOB_a"/>
    <property type="match status" value="1"/>
</dbReference>
<feature type="transmembrane region" description="Helical" evidence="4">
    <location>
        <begin position="31"/>
        <end position="52"/>
    </location>
</feature>
<evidence type="ECO:0000259" key="5">
    <source>
        <dbReference type="Pfam" id="PF14689"/>
    </source>
</evidence>
<dbReference type="RefSeq" id="WP_378111143.1">
    <property type="nucleotide sequence ID" value="NZ_JBHSNC010000024.1"/>
</dbReference>
<evidence type="ECO:0000313" key="7">
    <source>
        <dbReference type="Proteomes" id="UP001596108"/>
    </source>
</evidence>
<keyword evidence="7" id="KW-1185">Reference proteome</keyword>
<organism evidence="6 7">
    <name type="scientific">Cohnella yongneupensis</name>
    <dbReference type="NCBI Taxonomy" id="425006"/>
    <lineage>
        <taxon>Bacteria</taxon>
        <taxon>Bacillati</taxon>
        <taxon>Bacillota</taxon>
        <taxon>Bacilli</taxon>
        <taxon>Bacillales</taxon>
        <taxon>Paenibacillaceae</taxon>
        <taxon>Cohnella</taxon>
    </lineage>
</organism>
<dbReference type="EMBL" id="JBHSNC010000024">
    <property type="protein sequence ID" value="MFC5529271.1"/>
    <property type="molecule type" value="Genomic_DNA"/>
</dbReference>
<keyword evidence="4" id="KW-0812">Transmembrane</keyword>
<keyword evidence="1" id="KW-0597">Phosphoprotein</keyword>
<name>A0ABW0QXL8_9BACL</name>
<dbReference type="InterPro" id="IPR039506">
    <property type="entry name" value="SPOB_a"/>
</dbReference>
<feature type="domain" description="SpoOB alpha-helical" evidence="5">
    <location>
        <begin position="71"/>
        <end position="118"/>
    </location>
</feature>
<keyword evidence="4" id="KW-1133">Transmembrane helix</keyword>
<evidence type="ECO:0000313" key="6">
    <source>
        <dbReference type="EMBL" id="MFC5529271.1"/>
    </source>
</evidence>
<dbReference type="Gene3D" id="1.10.287.130">
    <property type="match status" value="1"/>
</dbReference>
<dbReference type="Proteomes" id="UP001596108">
    <property type="component" value="Unassembled WGS sequence"/>
</dbReference>
<keyword evidence="4" id="KW-0472">Membrane</keyword>
<gene>
    <name evidence="6" type="ORF">ACFPQ4_07395</name>
</gene>
<accession>A0ABW0QXL8</accession>
<evidence type="ECO:0000256" key="2">
    <source>
        <dbReference type="ARBA" id="ARBA00022679"/>
    </source>
</evidence>
<evidence type="ECO:0000256" key="1">
    <source>
        <dbReference type="ARBA" id="ARBA00022553"/>
    </source>
</evidence>
<proteinExistence type="predicted"/>
<keyword evidence="3" id="KW-0418">Kinase</keyword>
<sequence>MRIRKITPLHIVAASSLAFPIAAVFGWPDAWWPLILFMLWSLALGVALATAGSREDRERIDRLLDHAHGSAIQTLSHHRHDWMNELQVLYGYLRLNKPDKAVDVVDRIRVRMDHDSRLSHIGNPKLSIYLLSFRTICDSLRLDVEVQDGLQFGTTPREADRLAQAVIGMINVIRVRSGNTSAYDSTLKLAIAQSAVGYQVDLTYAGELAAADSVDADLARCLDGVGDLVNVEPIDETQHARTMSVRFPLHA</sequence>